<organism evidence="1 2">
    <name type="scientific">Nocardioides koreensis</name>
    <dbReference type="NCBI Taxonomy" id="433651"/>
    <lineage>
        <taxon>Bacteria</taxon>
        <taxon>Bacillati</taxon>
        <taxon>Actinomycetota</taxon>
        <taxon>Actinomycetes</taxon>
        <taxon>Propionibacteriales</taxon>
        <taxon>Nocardioidaceae</taxon>
        <taxon>Nocardioides</taxon>
    </lineage>
</organism>
<protein>
    <submittedName>
        <fullName evidence="1">Uncharacterized protein</fullName>
    </submittedName>
</protein>
<reference evidence="2" key="1">
    <citation type="journal article" date="2019" name="Int. J. Syst. Evol. Microbiol.">
        <title>The Global Catalogue of Microorganisms (GCM) 10K type strain sequencing project: providing services to taxonomists for standard genome sequencing and annotation.</title>
        <authorList>
            <consortium name="The Broad Institute Genomics Platform"/>
            <consortium name="The Broad Institute Genome Sequencing Center for Infectious Disease"/>
            <person name="Wu L."/>
            <person name="Ma J."/>
        </authorList>
    </citation>
    <scope>NUCLEOTIDE SEQUENCE [LARGE SCALE GENOMIC DNA]</scope>
    <source>
        <strain evidence="2">JCM 16022</strain>
    </source>
</reference>
<proteinExistence type="predicted"/>
<comment type="caution">
    <text evidence="1">The sequence shown here is derived from an EMBL/GenBank/DDBJ whole genome shotgun (WGS) entry which is preliminary data.</text>
</comment>
<accession>A0ABP5L2F2</accession>
<sequence length="118" mass="12534">MTVDPAIVLPPQVVGPSLTAAGLASWVFAHGGREQEAAECGRLQDFIDAALRRGLGTEVRAPRPVVCRAADLWAEASGLADSLAALTEGKVSAEWRRHAERLRVRAQSLRRVLGTAGP</sequence>
<evidence type="ECO:0000313" key="1">
    <source>
        <dbReference type="EMBL" id="GAA2139379.1"/>
    </source>
</evidence>
<gene>
    <name evidence="1" type="ORF">GCM10009844_08100</name>
</gene>
<name>A0ABP5L2F2_9ACTN</name>
<dbReference type="Proteomes" id="UP001501771">
    <property type="component" value="Unassembled WGS sequence"/>
</dbReference>
<dbReference type="EMBL" id="BAAAQR010000002">
    <property type="protein sequence ID" value="GAA2139379.1"/>
    <property type="molecule type" value="Genomic_DNA"/>
</dbReference>
<evidence type="ECO:0000313" key="2">
    <source>
        <dbReference type="Proteomes" id="UP001501771"/>
    </source>
</evidence>
<keyword evidence="2" id="KW-1185">Reference proteome</keyword>